<feature type="transmembrane region" description="Helical" evidence="1">
    <location>
        <begin position="17"/>
        <end position="38"/>
    </location>
</feature>
<dbReference type="Proteomes" id="UP000270094">
    <property type="component" value="Unassembled WGS sequence"/>
</dbReference>
<keyword evidence="1" id="KW-0812">Transmembrane</keyword>
<gene>
    <name evidence="2" type="ORF">SVUK_LOCUS6996</name>
</gene>
<name>A0A3P7KXR5_STRVU</name>
<keyword evidence="1" id="KW-0472">Membrane</keyword>
<accession>A0A3P7KXR5</accession>
<organism evidence="2 3">
    <name type="scientific">Strongylus vulgaris</name>
    <name type="common">Blood worm</name>
    <dbReference type="NCBI Taxonomy" id="40348"/>
    <lineage>
        <taxon>Eukaryota</taxon>
        <taxon>Metazoa</taxon>
        <taxon>Ecdysozoa</taxon>
        <taxon>Nematoda</taxon>
        <taxon>Chromadorea</taxon>
        <taxon>Rhabditida</taxon>
        <taxon>Rhabditina</taxon>
        <taxon>Rhabditomorpha</taxon>
        <taxon>Strongyloidea</taxon>
        <taxon>Strongylidae</taxon>
        <taxon>Strongylus</taxon>
    </lineage>
</organism>
<dbReference type="AlphaFoldDB" id="A0A3P7KXR5"/>
<evidence type="ECO:0008006" key="4">
    <source>
        <dbReference type="Google" id="ProtNLM"/>
    </source>
</evidence>
<protein>
    <recommendedName>
        <fullName evidence="4">G-protein coupled receptors family 1 profile domain-containing protein</fullName>
    </recommendedName>
</protein>
<reference evidence="2 3" key="1">
    <citation type="submission" date="2018-11" db="EMBL/GenBank/DDBJ databases">
        <authorList>
            <consortium name="Pathogen Informatics"/>
        </authorList>
    </citation>
    <scope>NUCLEOTIDE SEQUENCE [LARGE SCALE GENOMIC DNA]</scope>
</reference>
<keyword evidence="3" id="KW-1185">Reference proteome</keyword>
<evidence type="ECO:0000313" key="3">
    <source>
        <dbReference type="Proteomes" id="UP000270094"/>
    </source>
</evidence>
<evidence type="ECO:0000256" key="1">
    <source>
        <dbReference type="SAM" id="Phobius"/>
    </source>
</evidence>
<dbReference type="EMBL" id="UYYB01023074">
    <property type="protein sequence ID" value="VDM71998.1"/>
    <property type="molecule type" value="Genomic_DNA"/>
</dbReference>
<keyword evidence="1" id="KW-1133">Transmembrane helix</keyword>
<feature type="transmembrane region" description="Helical" evidence="1">
    <location>
        <begin position="45"/>
        <end position="66"/>
    </location>
</feature>
<evidence type="ECO:0000313" key="2">
    <source>
        <dbReference type="EMBL" id="VDM71998.1"/>
    </source>
</evidence>
<sequence>MLACLVSQLHVISASLASFWLTFSGWISLQVHLVFFYCGREQGPFSVLLLLDILLISPMLILGPSYSAE</sequence>
<proteinExistence type="predicted"/>